<reference evidence="1 2" key="1">
    <citation type="journal article" date="2015" name="Nature">
        <title>rRNA introns, odd ribosomes, and small enigmatic genomes across a large radiation of phyla.</title>
        <authorList>
            <person name="Brown C.T."/>
            <person name="Hug L.A."/>
            <person name="Thomas B.C."/>
            <person name="Sharon I."/>
            <person name="Castelle C.J."/>
            <person name="Singh A."/>
            <person name="Wilkins M.J."/>
            <person name="Williams K.H."/>
            <person name="Banfield J.F."/>
        </authorList>
    </citation>
    <scope>NUCLEOTIDE SEQUENCE [LARGE SCALE GENOMIC DNA]</scope>
</reference>
<accession>A0A0G1X4S4</accession>
<organism evidence="1 2">
    <name type="scientific">Candidatus Wolfebacteria bacterium GW2011_GWA2_47_9b</name>
    <dbReference type="NCBI Taxonomy" id="1619005"/>
    <lineage>
        <taxon>Bacteria</taxon>
        <taxon>Candidatus Wolfeibacteriota</taxon>
    </lineage>
</organism>
<proteinExistence type="predicted"/>
<dbReference type="AlphaFoldDB" id="A0A0G1X4S4"/>
<protein>
    <submittedName>
        <fullName evidence="1">Uncharacterized protein</fullName>
    </submittedName>
</protein>
<dbReference type="Proteomes" id="UP000033882">
    <property type="component" value="Unassembled WGS sequence"/>
</dbReference>
<name>A0A0G1X4S4_9BACT</name>
<comment type="caution">
    <text evidence="1">The sequence shown here is derived from an EMBL/GenBank/DDBJ whole genome shotgun (WGS) entry which is preliminary data.</text>
</comment>
<gene>
    <name evidence="1" type="ORF">UY19_C0014G0035</name>
</gene>
<dbReference type="EMBL" id="LCPB01000014">
    <property type="protein sequence ID" value="KKU89435.1"/>
    <property type="molecule type" value="Genomic_DNA"/>
</dbReference>
<evidence type="ECO:0000313" key="1">
    <source>
        <dbReference type="EMBL" id="KKU89435.1"/>
    </source>
</evidence>
<sequence>MGYCIASIISTYVYKEAFVIKPFTQTFDLNELLKIYPELTPHATEEAVLVPIFHVVAWQIRLQLLHPSSIFRIGTKTTYLSETGEYVVVMDGNVVSVVMRWMNVNKSSFADLTNDERAELPCRGVFPPSAMLMLRELSITGRDEAAVRCVAHLFCHFFVRQVLCQCQLLPVMKNFARELLNDQPYPWFALKPSVAEFYAIVAP</sequence>
<evidence type="ECO:0000313" key="2">
    <source>
        <dbReference type="Proteomes" id="UP000033882"/>
    </source>
</evidence>